<reference evidence="8" key="2">
    <citation type="submission" date="2014-03" db="EMBL/GenBank/DDBJ databases">
        <authorList>
            <person name="Genoscope - CEA"/>
        </authorList>
    </citation>
    <scope>NUCLEOTIDE SEQUENCE</scope>
</reference>
<sequence>MALAIVGPRKMREMEAAAAGAENMGSGSCPSASGRASSGASRQFTRQSITRVDPRDMLFCLENERETSHSHFIDRSFLKNTPHRDRPESCHSRIHYSNSLK</sequence>
<accession>A0A060W350</accession>
<gene>
    <name evidence="8" type="ORF">GSONMT00065407001</name>
</gene>
<evidence type="ECO:0000256" key="6">
    <source>
        <dbReference type="SAM" id="MobiDB-lite"/>
    </source>
</evidence>
<dbReference type="GO" id="GO:0003677">
    <property type="term" value="F:DNA binding"/>
    <property type="evidence" value="ECO:0007669"/>
    <property type="project" value="TreeGrafter"/>
</dbReference>
<dbReference type="STRING" id="8022.A0A060W350"/>
<protein>
    <recommendedName>
        <fullName evidence="7">Transcription initiation factor TFIID component TAF4 C-terminal domain-containing protein</fullName>
    </recommendedName>
</protein>
<name>A0A060W350_ONCMY</name>
<dbReference type="Pfam" id="PF05236">
    <property type="entry name" value="TAF4"/>
    <property type="match status" value="1"/>
</dbReference>
<reference evidence="8" key="1">
    <citation type="journal article" date="2014" name="Nat. Commun.">
        <title>The rainbow trout genome provides novel insights into evolution after whole-genome duplication in vertebrates.</title>
        <authorList>
            <person name="Berthelot C."/>
            <person name="Brunet F."/>
            <person name="Chalopin D."/>
            <person name="Juanchich A."/>
            <person name="Bernard M."/>
            <person name="Noel B."/>
            <person name="Bento P."/>
            <person name="Da Silva C."/>
            <person name="Labadie K."/>
            <person name="Alberti A."/>
            <person name="Aury J.M."/>
            <person name="Louis A."/>
            <person name="Dehais P."/>
            <person name="Bardou P."/>
            <person name="Montfort J."/>
            <person name="Klopp C."/>
            <person name="Cabau C."/>
            <person name="Gaspin C."/>
            <person name="Thorgaard G.H."/>
            <person name="Boussaha M."/>
            <person name="Quillet E."/>
            <person name="Guyomard R."/>
            <person name="Galiana D."/>
            <person name="Bobe J."/>
            <person name="Volff J.N."/>
            <person name="Genet C."/>
            <person name="Wincker P."/>
            <person name="Jaillon O."/>
            <person name="Roest Crollius H."/>
            <person name="Guiguen Y."/>
        </authorList>
    </citation>
    <scope>NUCLEOTIDE SEQUENCE [LARGE SCALE GENOMIC DNA]</scope>
</reference>
<dbReference type="PaxDb" id="8022-A0A060W350"/>
<comment type="subcellular location">
    <subcellularLocation>
        <location evidence="1">Nucleus</location>
    </subcellularLocation>
</comment>
<comment type="similarity">
    <text evidence="2">Belongs to the TAF4 family.</text>
</comment>
<feature type="region of interest" description="Disordered" evidence="6">
    <location>
        <begin position="15"/>
        <end position="49"/>
    </location>
</feature>
<evidence type="ECO:0000313" key="9">
    <source>
        <dbReference type="Proteomes" id="UP000193380"/>
    </source>
</evidence>
<evidence type="ECO:0000256" key="4">
    <source>
        <dbReference type="ARBA" id="ARBA00023163"/>
    </source>
</evidence>
<dbReference type="Proteomes" id="UP000193380">
    <property type="component" value="Unassembled WGS sequence"/>
</dbReference>
<evidence type="ECO:0000256" key="1">
    <source>
        <dbReference type="ARBA" id="ARBA00004123"/>
    </source>
</evidence>
<dbReference type="PANTHER" id="PTHR15138">
    <property type="entry name" value="TRANSCRIPTION INITIATION FACTOR TFIID SUBUNIT 4"/>
    <property type="match status" value="1"/>
</dbReference>
<dbReference type="AlphaFoldDB" id="A0A060W350"/>
<dbReference type="GO" id="GO:0016251">
    <property type="term" value="F:RNA polymerase II general transcription initiation factor activity"/>
    <property type="evidence" value="ECO:0007669"/>
    <property type="project" value="TreeGrafter"/>
</dbReference>
<feature type="domain" description="Transcription initiation factor TFIID component TAF4 C-terminal" evidence="7">
    <location>
        <begin position="2"/>
        <end position="74"/>
    </location>
</feature>
<keyword evidence="5" id="KW-0539">Nucleus</keyword>
<evidence type="ECO:0000256" key="5">
    <source>
        <dbReference type="ARBA" id="ARBA00023242"/>
    </source>
</evidence>
<feature type="region of interest" description="Disordered" evidence="6">
    <location>
        <begin position="71"/>
        <end position="101"/>
    </location>
</feature>
<evidence type="ECO:0000313" key="8">
    <source>
        <dbReference type="EMBL" id="CDQ61537.1"/>
    </source>
</evidence>
<feature type="compositionally biased region" description="Low complexity" evidence="6">
    <location>
        <begin position="16"/>
        <end position="41"/>
    </location>
</feature>
<proteinExistence type="inferred from homology"/>
<dbReference type="GO" id="GO:0005669">
    <property type="term" value="C:transcription factor TFIID complex"/>
    <property type="evidence" value="ECO:0007669"/>
    <property type="project" value="InterPro"/>
</dbReference>
<keyword evidence="4" id="KW-0804">Transcription</keyword>
<dbReference type="PANTHER" id="PTHR15138:SF18">
    <property type="entry name" value="TATA-BOX BINDING PROTEIN ASSOCIATED FACTOR 4"/>
    <property type="match status" value="1"/>
</dbReference>
<evidence type="ECO:0000256" key="2">
    <source>
        <dbReference type="ARBA" id="ARBA00006178"/>
    </source>
</evidence>
<evidence type="ECO:0000259" key="7">
    <source>
        <dbReference type="Pfam" id="PF05236"/>
    </source>
</evidence>
<feature type="compositionally biased region" description="Basic and acidic residues" evidence="6">
    <location>
        <begin position="71"/>
        <end position="91"/>
    </location>
</feature>
<dbReference type="EMBL" id="FR904383">
    <property type="protein sequence ID" value="CDQ61537.1"/>
    <property type="molecule type" value="Genomic_DNA"/>
</dbReference>
<organism evidence="8 9">
    <name type="scientific">Oncorhynchus mykiss</name>
    <name type="common">Rainbow trout</name>
    <name type="synonym">Salmo gairdneri</name>
    <dbReference type="NCBI Taxonomy" id="8022"/>
    <lineage>
        <taxon>Eukaryota</taxon>
        <taxon>Metazoa</taxon>
        <taxon>Chordata</taxon>
        <taxon>Craniata</taxon>
        <taxon>Vertebrata</taxon>
        <taxon>Euteleostomi</taxon>
        <taxon>Actinopterygii</taxon>
        <taxon>Neopterygii</taxon>
        <taxon>Teleostei</taxon>
        <taxon>Protacanthopterygii</taxon>
        <taxon>Salmoniformes</taxon>
        <taxon>Salmonidae</taxon>
        <taxon>Salmoninae</taxon>
        <taxon>Oncorhynchus</taxon>
    </lineage>
</organism>
<dbReference type="GO" id="GO:0006367">
    <property type="term" value="P:transcription initiation at RNA polymerase II promoter"/>
    <property type="evidence" value="ECO:0007669"/>
    <property type="project" value="TreeGrafter"/>
</dbReference>
<dbReference type="InterPro" id="IPR045144">
    <property type="entry name" value="TAF4"/>
</dbReference>
<dbReference type="InterPro" id="IPR007900">
    <property type="entry name" value="TAF4_C"/>
</dbReference>
<evidence type="ECO:0000256" key="3">
    <source>
        <dbReference type="ARBA" id="ARBA00023015"/>
    </source>
</evidence>
<keyword evidence="3" id="KW-0805">Transcription regulation</keyword>